<proteinExistence type="predicted"/>
<sequence>MNHTNWGGKRANSGRKAKLFNNQCNRTKVSRISLWDLGHIESGAYDRVLEILKTYREEMVEKNASRTSPRWLKMWALMDEIEEVLGCDYLSWSRPED</sequence>
<evidence type="ECO:0000313" key="1">
    <source>
        <dbReference type="EMBL" id="AFZ38410.1"/>
    </source>
</evidence>
<evidence type="ECO:0000313" key="2">
    <source>
        <dbReference type="Proteomes" id="UP000010473"/>
    </source>
</evidence>
<gene>
    <name evidence="1" type="ordered locus">Sta7437_4990</name>
</gene>
<protein>
    <submittedName>
        <fullName evidence="1">Uncharacterized protein</fullName>
    </submittedName>
</protein>
<keyword evidence="2" id="KW-1185">Reference proteome</keyword>
<name>K9Y0R1_STAC7</name>
<geneLocation type="plasmid" evidence="1 2">
    <name>pSTA7437.05</name>
</geneLocation>
<accession>K9Y0R1</accession>
<dbReference type="HOGENOM" id="CLU_2345312_0_0_3"/>
<dbReference type="EMBL" id="CP003658">
    <property type="protein sequence ID" value="AFZ38410.1"/>
    <property type="molecule type" value="Genomic_DNA"/>
</dbReference>
<organism evidence="1 2">
    <name type="scientific">Stanieria cyanosphaera (strain ATCC 29371 / PCC 7437)</name>
    <dbReference type="NCBI Taxonomy" id="111780"/>
    <lineage>
        <taxon>Bacteria</taxon>
        <taxon>Bacillati</taxon>
        <taxon>Cyanobacteriota</taxon>
        <taxon>Cyanophyceae</taxon>
        <taxon>Pleurocapsales</taxon>
        <taxon>Dermocarpellaceae</taxon>
        <taxon>Stanieria</taxon>
    </lineage>
</organism>
<dbReference type="KEGG" id="scs:Sta7437_4990"/>
<dbReference type="Proteomes" id="UP000010473">
    <property type="component" value="Plasmid pSTA7437.05"/>
</dbReference>
<keyword evidence="1" id="KW-0614">Plasmid</keyword>
<dbReference type="AlphaFoldDB" id="K9Y0R1"/>
<reference evidence="2" key="1">
    <citation type="journal article" date="2013" name="Proc. Natl. Acad. Sci. U.S.A.">
        <title>Improving the coverage of the cyanobacterial phylum using diversity-driven genome sequencing.</title>
        <authorList>
            <person name="Shih P.M."/>
            <person name="Wu D."/>
            <person name="Latifi A."/>
            <person name="Axen S.D."/>
            <person name="Fewer D.P."/>
            <person name="Talla E."/>
            <person name="Calteau A."/>
            <person name="Cai F."/>
            <person name="Tandeau de Marsac N."/>
            <person name="Rippka R."/>
            <person name="Herdman M."/>
            <person name="Sivonen K."/>
            <person name="Coursin T."/>
            <person name="Laurent T."/>
            <person name="Goodwin L."/>
            <person name="Nolan M."/>
            <person name="Davenport K.W."/>
            <person name="Han C.S."/>
            <person name="Rubin E.M."/>
            <person name="Eisen J.A."/>
            <person name="Woyke T."/>
            <person name="Gugger M."/>
            <person name="Kerfeld C.A."/>
        </authorList>
    </citation>
    <scope>NUCLEOTIDE SEQUENCE [LARGE SCALE GENOMIC DNA]</scope>
    <source>
        <strain evidence="2">ATCC 29371 / PCC 7437</strain>
        <plasmid evidence="2">Plasmid pSTA7437.05</plasmid>
    </source>
</reference>